<evidence type="ECO:0000256" key="1">
    <source>
        <dbReference type="SAM" id="Phobius"/>
    </source>
</evidence>
<gene>
    <name evidence="2" type="ORF">FHX52_2525</name>
</gene>
<sequence>MQRGLAIIGGIAVGVLLGFAVGLTLGRLVADSPGMDEAEYMGVIFLGSFGGPLVGAAIGGTVAARLTRR</sequence>
<name>A0A543PP16_9MICO</name>
<dbReference type="EMBL" id="VFQF01000002">
    <property type="protein sequence ID" value="TQN45825.1"/>
    <property type="molecule type" value="Genomic_DNA"/>
</dbReference>
<keyword evidence="1" id="KW-0472">Membrane</keyword>
<evidence type="ECO:0000313" key="2">
    <source>
        <dbReference type="EMBL" id="TQN45825.1"/>
    </source>
</evidence>
<protein>
    <recommendedName>
        <fullName evidence="4">Major facilitator superfamily (MFS) profile domain-containing protein</fullName>
    </recommendedName>
</protein>
<organism evidence="2 3">
    <name type="scientific">Humibacillus xanthopallidus</name>
    <dbReference type="NCBI Taxonomy" id="412689"/>
    <lineage>
        <taxon>Bacteria</taxon>
        <taxon>Bacillati</taxon>
        <taxon>Actinomycetota</taxon>
        <taxon>Actinomycetes</taxon>
        <taxon>Micrococcales</taxon>
        <taxon>Intrasporangiaceae</taxon>
        <taxon>Humibacillus</taxon>
    </lineage>
</organism>
<dbReference type="AlphaFoldDB" id="A0A543PP16"/>
<accession>A0A543PP16</accession>
<evidence type="ECO:0000313" key="3">
    <source>
        <dbReference type="Proteomes" id="UP000320085"/>
    </source>
</evidence>
<comment type="caution">
    <text evidence="2">The sequence shown here is derived from an EMBL/GenBank/DDBJ whole genome shotgun (WGS) entry which is preliminary data.</text>
</comment>
<feature type="transmembrane region" description="Helical" evidence="1">
    <location>
        <begin position="40"/>
        <end position="64"/>
    </location>
</feature>
<keyword evidence="1" id="KW-0812">Transmembrane</keyword>
<dbReference type="Proteomes" id="UP000320085">
    <property type="component" value="Unassembled WGS sequence"/>
</dbReference>
<proteinExistence type="predicted"/>
<evidence type="ECO:0008006" key="4">
    <source>
        <dbReference type="Google" id="ProtNLM"/>
    </source>
</evidence>
<reference evidence="2 3" key="1">
    <citation type="submission" date="2019-06" db="EMBL/GenBank/DDBJ databases">
        <title>Sequencing the genomes of 1000 actinobacteria strains.</title>
        <authorList>
            <person name="Klenk H.-P."/>
        </authorList>
    </citation>
    <scope>NUCLEOTIDE SEQUENCE [LARGE SCALE GENOMIC DNA]</scope>
    <source>
        <strain evidence="2 3">DSM 21776</strain>
    </source>
</reference>
<feature type="transmembrane region" description="Helical" evidence="1">
    <location>
        <begin position="7"/>
        <end position="28"/>
    </location>
</feature>
<keyword evidence="1" id="KW-1133">Transmembrane helix</keyword>
<dbReference type="RefSeq" id="WP_141822496.1">
    <property type="nucleotide sequence ID" value="NZ_BAAAQC010000010.1"/>
</dbReference>